<reference evidence="4 5" key="1">
    <citation type="submission" date="2019-09" db="EMBL/GenBank/DDBJ databases">
        <title>Sulfurimonas gotlandica sp. nov., a chemoautotrophic and psychrotolerant epsilonproteobacterium isolated from a pelagic redoxcline, and an emended description of the genus Sulfurimonas.</title>
        <authorList>
            <person name="Wang S."/>
            <person name="Jiang L."/>
            <person name="Shao S."/>
        </authorList>
    </citation>
    <scope>NUCLEOTIDE SEQUENCE [LARGE SCALE GENOMIC DNA]</scope>
    <source>
        <strain evidence="4 5">GYSZ_1</strain>
    </source>
</reference>
<dbReference type="Gene3D" id="3.90.550.10">
    <property type="entry name" value="Spore Coat Polysaccharide Biosynthesis Protein SpsA, Chain A"/>
    <property type="match status" value="1"/>
</dbReference>
<dbReference type="Pfam" id="PF00535">
    <property type="entry name" value="Glycos_transf_2"/>
    <property type="match status" value="1"/>
</dbReference>
<evidence type="ECO:0000256" key="1">
    <source>
        <dbReference type="ARBA" id="ARBA00022679"/>
    </source>
</evidence>
<dbReference type="SUPFAM" id="SSF53448">
    <property type="entry name" value="Nucleotide-diphospho-sugar transferases"/>
    <property type="match status" value="1"/>
</dbReference>
<organism evidence="4 5">
    <name type="scientific">Sulfurimonas lithotrophica</name>
    <dbReference type="NCBI Taxonomy" id="2590022"/>
    <lineage>
        <taxon>Bacteria</taxon>
        <taxon>Pseudomonadati</taxon>
        <taxon>Campylobacterota</taxon>
        <taxon>Epsilonproteobacteria</taxon>
        <taxon>Campylobacterales</taxon>
        <taxon>Sulfurimonadaceae</taxon>
        <taxon>Sulfurimonas</taxon>
    </lineage>
</organism>
<dbReference type="InterPro" id="IPR027791">
    <property type="entry name" value="Galactosyl_T_C"/>
</dbReference>
<dbReference type="InterPro" id="IPR001173">
    <property type="entry name" value="Glyco_trans_2-like"/>
</dbReference>
<dbReference type="GO" id="GO:0016740">
    <property type="term" value="F:transferase activity"/>
    <property type="evidence" value="ECO:0007669"/>
    <property type="project" value="UniProtKB-KW"/>
</dbReference>
<dbReference type="AlphaFoldDB" id="A0A5P8NZ32"/>
<evidence type="ECO:0000313" key="5">
    <source>
        <dbReference type="Proteomes" id="UP000326944"/>
    </source>
</evidence>
<name>A0A5P8NZ32_9BACT</name>
<keyword evidence="1 4" id="KW-0808">Transferase</keyword>
<sequence>MLNYNDISVSVIVSVYKDTQALKLILDSLLNQTHENFEIIISEDCESEEMREFLAPYKEKNLLKHLTQEDTGWRKNIALNRAAKESKGEYLIFIDGDIIPYSDFVQKHVESITHSRILCGKRVELGPFFSNLIRKGYLNPYIVEKLFGLFLPFLAMDKARHVEEGIKLKKGSSLEQKLNKKRPMIIGCNFSCFKKDLEYINGFDEDYTTPSVGEDIDLTWRFQHFGIDSQSVRYLANTFHLYHPRSWNSENVNANNAIMKKKWDNEEFICKNGLKKL</sequence>
<dbReference type="Proteomes" id="UP000326944">
    <property type="component" value="Chromosome"/>
</dbReference>
<gene>
    <name evidence="4" type="ORF">FJR48_02560</name>
</gene>
<dbReference type="OrthoDB" id="9815923at2"/>
<dbReference type="InterPro" id="IPR050834">
    <property type="entry name" value="Glycosyltransf_2"/>
</dbReference>
<proteinExistence type="predicted"/>
<evidence type="ECO:0000259" key="3">
    <source>
        <dbReference type="Pfam" id="PF02709"/>
    </source>
</evidence>
<accession>A0A5P8NZ32</accession>
<dbReference type="PANTHER" id="PTHR43685">
    <property type="entry name" value="GLYCOSYLTRANSFERASE"/>
    <property type="match status" value="1"/>
</dbReference>
<dbReference type="EMBL" id="CP043617">
    <property type="protein sequence ID" value="QFR48664.1"/>
    <property type="molecule type" value="Genomic_DNA"/>
</dbReference>
<keyword evidence="5" id="KW-1185">Reference proteome</keyword>
<dbReference type="InterPro" id="IPR029044">
    <property type="entry name" value="Nucleotide-diphossugar_trans"/>
</dbReference>
<dbReference type="KEGG" id="sulg:FJR48_02560"/>
<feature type="domain" description="Galactosyltransferase C-terminal" evidence="3">
    <location>
        <begin position="182"/>
        <end position="243"/>
    </location>
</feature>
<feature type="domain" description="Glycosyltransferase 2-like" evidence="2">
    <location>
        <begin position="10"/>
        <end position="123"/>
    </location>
</feature>
<evidence type="ECO:0000313" key="4">
    <source>
        <dbReference type="EMBL" id="QFR48664.1"/>
    </source>
</evidence>
<protein>
    <submittedName>
        <fullName evidence="4">Glycosyltransferase</fullName>
    </submittedName>
</protein>
<dbReference type="Pfam" id="PF02709">
    <property type="entry name" value="Glyco_transf_7C"/>
    <property type="match status" value="1"/>
</dbReference>
<evidence type="ECO:0000259" key="2">
    <source>
        <dbReference type="Pfam" id="PF00535"/>
    </source>
</evidence>
<dbReference type="PANTHER" id="PTHR43685:SF3">
    <property type="entry name" value="SLR2126 PROTEIN"/>
    <property type="match status" value="1"/>
</dbReference>